<protein>
    <submittedName>
        <fullName evidence="1">Uncharacterized protein</fullName>
    </submittedName>
</protein>
<sequence length="84" mass="9140">MNDFSMGIDGQPDSTDFIRTLQANASRQTGLNRMTIAFIGSGIIVMVNDEVTYSHDLFFGSLGSFLVQSHWGSGVTFSNMSVNV</sequence>
<dbReference type="EMBL" id="SJPY01000003">
    <property type="protein sequence ID" value="TWU43307.1"/>
    <property type="molecule type" value="Genomic_DNA"/>
</dbReference>
<comment type="caution">
    <text evidence="1">The sequence shown here is derived from an EMBL/GenBank/DDBJ whole genome shotgun (WGS) entry which is preliminary data.</text>
</comment>
<gene>
    <name evidence="1" type="ORF">Q31b_23450</name>
</gene>
<dbReference type="Proteomes" id="UP000315471">
    <property type="component" value="Unassembled WGS sequence"/>
</dbReference>
<proteinExistence type="predicted"/>
<accession>A0A5C6E5S4</accession>
<evidence type="ECO:0000313" key="2">
    <source>
        <dbReference type="Proteomes" id="UP000315471"/>
    </source>
</evidence>
<dbReference type="AlphaFoldDB" id="A0A5C6E5S4"/>
<evidence type="ECO:0000313" key="1">
    <source>
        <dbReference type="EMBL" id="TWU43307.1"/>
    </source>
</evidence>
<keyword evidence="2" id="KW-1185">Reference proteome</keyword>
<reference evidence="1 2" key="1">
    <citation type="submission" date="2019-02" db="EMBL/GenBank/DDBJ databases">
        <title>Deep-cultivation of Planctomycetes and their phenomic and genomic characterization uncovers novel biology.</title>
        <authorList>
            <person name="Wiegand S."/>
            <person name="Jogler M."/>
            <person name="Boedeker C."/>
            <person name="Pinto D."/>
            <person name="Vollmers J."/>
            <person name="Rivas-Marin E."/>
            <person name="Kohn T."/>
            <person name="Peeters S.H."/>
            <person name="Heuer A."/>
            <person name="Rast P."/>
            <person name="Oberbeckmann S."/>
            <person name="Bunk B."/>
            <person name="Jeske O."/>
            <person name="Meyerdierks A."/>
            <person name="Storesund J.E."/>
            <person name="Kallscheuer N."/>
            <person name="Luecker S."/>
            <person name="Lage O.M."/>
            <person name="Pohl T."/>
            <person name="Merkel B.J."/>
            <person name="Hornburger P."/>
            <person name="Mueller R.-W."/>
            <person name="Bruemmer F."/>
            <person name="Labrenz M."/>
            <person name="Spormann A.M."/>
            <person name="Op Den Camp H."/>
            <person name="Overmann J."/>
            <person name="Amann R."/>
            <person name="Jetten M.S.M."/>
            <person name="Mascher T."/>
            <person name="Medema M.H."/>
            <person name="Devos D.P."/>
            <person name="Kaster A.-K."/>
            <person name="Ovreas L."/>
            <person name="Rohde M."/>
            <person name="Galperin M.Y."/>
            <person name="Jogler C."/>
        </authorList>
    </citation>
    <scope>NUCLEOTIDE SEQUENCE [LARGE SCALE GENOMIC DNA]</scope>
    <source>
        <strain evidence="1 2">Q31b</strain>
    </source>
</reference>
<organism evidence="1 2">
    <name type="scientific">Novipirellula aureliae</name>
    <dbReference type="NCBI Taxonomy" id="2527966"/>
    <lineage>
        <taxon>Bacteria</taxon>
        <taxon>Pseudomonadati</taxon>
        <taxon>Planctomycetota</taxon>
        <taxon>Planctomycetia</taxon>
        <taxon>Pirellulales</taxon>
        <taxon>Pirellulaceae</taxon>
        <taxon>Novipirellula</taxon>
    </lineage>
</organism>
<name>A0A5C6E5S4_9BACT</name>